<evidence type="ECO:0000256" key="4">
    <source>
        <dbReference type="ARBA" id="ARBA00022490"/>
    </source>
</evidence>
<dbReference type="PANTHER" id="PTHR30075">
    <property type="entry name" value="GLYCYL-TRNA SYNTHETASE"/>
    <property type="match status" value="1"/>
</dbReference>
<dbReference type="SMART" id="SM00836">
    <property type="entry name" value="DALR_1"/>
    <property type="match status" value="1"/>
</dbReference>
<dbReference type="GO" id="GO:0005524">
    <property type="term" value="F:ATP binding"/>
    <property type="evidence" value="ECO:0007669"/>
    <property type="project" value="UniProtKB-UniRule"/>
</dbReference>
<keyword evidence="9 11" id="KW-0030">Aminoacyl-tRNA synthetase</keyword>
<dbReference type="NCBIfam" id="TIGR00211">
    <property type="entry name" value="glyS"/>
    <property type="match status" value="1"/>
</dbReference>
<evidence type="ECO:0000256" key="2">
    <source>
        <dbReference type="ARBA" id="ARBA00008226"/>
    </source>
</evidence>
<keyword evidence="8 11" id="KW-0648">Protein biosynthesis</keyword>
<keyword evidence="4 11" id="KW-0963">Cytoplasm</keyword>
<dbReference type="EC" id="6.1.1.14" evidence="11"/>
<dbReference type="GO" id="GO:0004820">
    <property type="term" value="F:glycine-tRNA ligase activity"/>
    <property type="evidence" value="ECO:0007669"/>
    <property type="project" value="UniProtKB-UniRule"/>
</dbReference>
<dbReference type="GO" id="GO:0004814">
    <property type="term" value="F:arginine-tRNA ligase activity"/>
    <property type="evidence" value="ECO:0007669"/>
    <property type="project" value="InterPro"/>
</dbReference>
<protein>
    <recommendedName>
        <fullName evidence="11">Glycine--tRNA ligase beta subunit</fullName>
        <ecNumber evidence="11">6.1.1.14</ecNumber>
    </recommendedName>
    <alternativeName>
        <fullName evidence="11">Glycyl-tRNA synthetase beta subunit</fullName>
        <shortName evidence="11">GlyRS</shortName>
    </alternativeName>
</protein>
<evidence type="ECO:0000256" key="6">
    <source>
        <dbReference type="ARBA" id="ARBA00022741"/>
    </source>
</evidence>
<reference evidence="13" key="1">
    <citation type="submission" date="2019-02" db="EMBL/GenBank/DDBJ databases">
        <authorList>
            <person name="Gruber-Vodicka R. H."/>
            <person name="Seah K. B. B."/>
        </authorList>
    </citation>
    <scope>NUCLEOTIDE SEQUENCE</scope>
    <source>
        <strain evidence="13">BECK_BZ15</strain>
    </source>
</reference>
<comment type="subcellular location">
    <subcellularLocation>
        <location evidence="1 11">Cytoplasm</location>
    </subcellularLocation>
</comment>
<sequence>MGHPEDYHQAFQSALRRYPVQMVGIRQPAGFEQPFRILPMSMMGVEKVSIHCIKHPNKTNAESLSDITFRVSWKKQSPFAGKTNKDLTPMIFHATLLIEIGTEELPPLALRRLSEAFGKEIGANLHNARLTHGEISCFATPRRLAVSIADVWTHQAEQEQVRRGPSLQAAFDDQGNPTKAALGFARSCQVPVDDLTRLTTDEGSWLTFRKTEKGQPTASLLPTIVSDALARLPIPKRMRWADRDTEFVRPVHWVVLLLGGDVVEAEIMGVVSGRTTYGHRFHHPGPLVIGKPDDYVGLLYEKGKVIADFDTRKKRIRTQVDEAARGIDDRDGQAIITEELLEEVTSLVEWPVAIAGSFDQQFLDLPDKVLVGTMTGHQKYFPVADHQGNLMPNFITVSNIQSRNPQVVRRGNERVIRPRLTDAAFFFAADLRKPLADRLGELKSVVFQKKLGSLLDKSQRVSRLAEQVANALMDPALGDLDKGMGSEEITLASRAGLLCKCDLVTQMVGELPELQGYMGRVYGERTDEEKTTAIALEEVYRPRFAGDGIPATRVGQITAIADKLDTLVGIFGIGQIPKGDRDPFALRRAALGILRILIEGGLNLPLPPLLDAAVGGYGELFDAKKVTPKVLDFMTERLRGYFAEQGFEPDVFAAVVARAPDRPLDFAERMRAVANFRNLPEAASLASSNKRIQNILRQVTSEGDSTPDSSLFGQVNEELLQEDAERDLATHLTALTPKVTGLLSRRDYTAAMTYLAELKNSIDAFFDAVLVMADDQRIKNNRLALLRDIHSLFSETADISRLVIK</sequence>
<dbReference type="PROSITE" id="PS50861">
    <property type="entry name" value="AA_TRNA_LIGASE_II_GLYAB"/>
    <property type="match status" value="1"/>
</dbReference>
<evidence type="ECO:0000256" key="9">
    <source>
        <dbReference type="ARBA" id="ARBA00023146"/>
    </source>
</evidence>
<comment type="catalytic activity">
    <reaction evidence="10 11">
        <text>tRNA(Gly) + glycine + ATP = glycyl-tRNA(Gly) + AMP + diphosphate</text>
        <dbReference type="Rhea" id="RHEA:16013"/>
        <dbReference type="Rhea" id="RHEA-COMP:9664"/>
        <dbReference type="Rhea" id="RHEA-COMP:9683"/>
        <dbReference type="ChEBI" id="CHEBI:30616"/>
        <dbReference type="ChEBI" id="CHEBI:33019"/>
        <dbReference type="ChEBI" id="CHEBI:57305"/>
        <dbReference type="ChEBI" id="CHEBI:78442"/>
        <dbReference type="ChEBI" id="CHEBI:78522"/>
        <dbReference type="ChEBI" id="CHEBI:456215"/>
        <dbReference type="EC" id="6.1.1.14"/>
    </reaction>
</comment>
<proteinExistence type="inferred from homology"/>
<dbReference type="EMBL" id="CAADEW010000016">
    <property type="protein sequence ID" value="VFJ47448.1"/>
    <property type="molecule type" value="Genomic_DNA"/>
</dbReference>
<evidence type="ECO:0000256" key="3">
    <source>
        <dbReference type="ARBA" id="ARBA00011209"/>
    </source>
</evidence>
<evidence type="ECO:0000256" key="8">
    <source>
        <dbReference type="ARBA" id="ARBA00022917"/>
    </source>
</evidence>
<dbReference type="PANTHER" id="PTHR30075:SF2">
    <property type="entry name" value="GLYCINE--TRNA LIGASE, CHLOROPLASTIC_MITOCHONDRIAL 2"/>
    <property type="match status" value="1"/>
</dbReference>
<evidence type="ECO:0000256" key="10">
    <source>
        <dbReference type="ARBA" id="ARBA00047937"/>
    </source>
</evidence>
<organism evidence="13">
    <name type="scientific">Candidatus Kentrum sp. FW</name>
    <dbReference type="NCBI Taxonomy" id="2126338"/>
    <lineage>
        <taxon>Bacteria</taxon>
        <taxon>Pseudomonadati</taxon>
        <taxon>Pseudomonadota</taxon>
        <taxon>Gammaproteobacteria</taxon>
        <taxon>Candidatus Kentrum</taxon>
    </lineage>
</organism>
<dbReference type="SUPFAM" id="SSF47323">
    <property type="entry name" value="Anticodon-binding domain of a subclass of class I aminoacyl-tRNA synthetases"/>
    <property type="match status" value="1"/>
</dbReference>
<keyword evidence="6 11" id="KW-0547">Nucleotide-binding</keyword>
<dbReference type="InterPro" id="IPR008909">
    <property type="entry name" value="DALR_anticod-bd"/>
</dbReference>
<evidence type="ECO:0000259" key="12">
    <source>
        <dbReference type="SMART" id="SM00836"/>
    </source>
</evidence>
<dbReference type="InterPro" id="IPR015944">
    <property type="entry name" value="Gly-tRNA-synth_bsu"/>
</dbReference>
<accession>A0A450S6F1</accession>
<dbReference type="PRINTS" id="PR01045">
    <property type="entry name" value="TRNASYNTHGB"/>
</dbReference>
<dbReference type="InterPro" id="IPR009080">
    <property type="entry name" value="tRNAsynth_Ia_anticodon-bd"/>
</dbReference>
<dbReference type="Gene3D" id="1.10.730.10">
    <property type="entry name" value="Isoleucyl-tRNA Synthetase, Domain 1"/>
    <property type="match status" value="1"/>
</dbReference>
<evidence type="ECO:0000256" key="7">
    <source>
        <dbReference type="ARBA" id="ARBA00022840"/>
    </source>
</evidence>
<keyword evidence="7 11" id="KW-0067">ATP-binding</keyword>
<dbReference type="GO" id="GO:0006420">
    <property type="term" value="P:arginyl-tRNA aminoacylation"/>
    <property type="evidence" value="ECO:0007669"/>
    <property type="project" value="InterPro"/>
</dbReference>
<keyword evidence="5 11" id="KW-0436">Ligase</keyword>
<evidence type="ECO:0000256" key="1">
    <source>
        <dbReference type="ARBA" id="ARBA00004496"/>
    </source>
</evidence>
<dbReference type="GO" id="GO:0005829">
    <property type="term" value="C:cytosol"/>
    <property type="evidence" value="ECO:0007669"/>
    <property type="project" value="TreeGrafter"/>
</dbReference>
<dbReference type="SUPFAM" id="SSF109604">
    <property type="entry name" value="HD-domain/PDEase-like"/>
    <property type="match status" value="1"/>
</dbReference>
<evidence type="ECO:0000313" key="13">
    <source>
        <dbReference type="EMBL" id="VFJ47448.1"/>
    </source>
</evidence>
<dbReference type="InterPro" id="IPR006194">
    <property type="entry name" value="Gly-tRNA-synth_heterodimer"/>
</dbReference>
<gene>
    <name evidence="11" type="primary">glyS</name>
    <name evidence="13" type="ORF">BECKFW1821A_GA0114235_101628</name>
</gene>
<dbReference type="AlphaFoldDB" id="A0A450S6F1"/>
<name>A0A450S6F1_9GAMM</name>
<dbReference type="HAMAP" id="MF_00255">
    <property type="entry name" value="Gly_tRNA_synth_beta"/>
    <property type="match status" value="1"/>
</dbReference>
<evidence type="ECO:0000256" key="5">
    <source>
        <dbReference type="ARBA" id="ARBA00022598"/>
    </source>
</evidence>
<dbReference type="GO" id="GO:0006426">
    <property type="term" value="P:glycyl-tRNA aminoacylation"/>
    <property type="evidence" value="ECO:0007669"/>
    <property type="project" value="UniProtKB-UniRule"/>
</dbReference>
<feature type="domain" description="DALR anticodon binding" evidence="12">
    <location>
        <begin position="692"/>
        <end position="802"/>
    </location>
</feature>
<comment type="subunit">
    <text evidence="3 11">Tetramer of two alpha and two beta subunits.</text>
</comment>
<dbReference type="Pfam" id="PF02092">
    <property type="entry name" value="tRNA_synt_2f"/>
    <property type="match status" value="1"/>
</dbReference>
<dbReference type="Pfam" id="PF05746">
    <property type="entry name" value="DALR_1"/>
    <property type="match status" value="1"/>
</dbReference>
<evidence type="ECO:0000256" key="11">
    <source>
        <dbReference type="HAMAP-Rule" id="MF_00255"/>
    </source>
</evidence>
<comment type="similarity">
    <text evidence="2 11">Belongs to the class-II aminoacyl-tRNA synthetase family.</text>
</comment>